<dbReference type="GO" id="GO:0051536">
    <property type="term" value="F:iron-sulfur cluster binding"/>
    <property type="evidence" value="ECO:0007669"/>
    <property type="project" value="InterPro"/>
</dbReference>
<reference evidence="3" key="1">
    <citation type="journal article" date="2015" name="Nature">
        <title>Complex archaea that bridge the gap between prokaryotes and eukaryotes.</title>
        <authorList>
            <person name="Spang A."/>
            <person name="Saw J.H."/>
            <person name="Jorgensen S.L."/>
            <person name="Zaremba-Niedzwiedzka K."/>
            <person name="Martijn J."/>
            <person name="Lind A.E."/>
            <person name="van Eijk R."/>
            <person name="Schleper C."/>
            <person name="Guy L."/>
            <person name="Ettema T.J."/>
        </authorList>
    </citation>
    <scope>NUCLEOTIDE SEQUENCE</scope>
</reference>
<dbReference type="PROSITE" id="PS51379">
    <property type="entry name" value="4FE4S_FER_2"/>
    <property type="match status" value="1"/>
</dbReference>
<dbReference type="AlphaFoldDB" id="A0A0F9NKM8"/>
<dbReference type="SUPFAM" id="SSF46548">
    <property type="entry name" value="alpha-helical ferredoxin"/>
    <property type="match status" value="1"/>
</dbReference>
<dbReference type="PROSITE" id="PS00198">
    <property type="entry name" value="4FE4S_FER_1"/>
    <property type="match status" value="1"/>
</dbReference>
<dbReference type="GO" id="GO:0005886">
    <property type="term" value="C:plasma membrane"/>
    <property type="evidence" value="ECO:0007669"/>
    <property type="project" value="TreeGrafter"/>
</dbReference>
<accession>A0A0F9NKM8</accession>
<proteinExistence type="predicted"/>
<dbReference type="InterPro" id="IPR051460">
    <property type="entry name" value="HdrC_iron-sulfur_subunit"/>
</dbReference>
<feature type="transmembrane region" description="Helical" evidence="1">
    <location>
        <begin position="115"/>
        <end position="136"/>
    </location>
</feature>
<dbReference type="InterPro" id="IPR017900">
    <property type="entry name" value="4Fe4S_Fe_S_CS"/>
</dbReference>
<feature type="transmembrane region" description="Helical" evidence="1">
    <location>
        <begin position="47"/>
        <end position="69"/>
    </location>
</feature>
<protein>
    <recommendedName>
        <fullName evidence="2">4Fe-4S ferredoxin-type domain-containing protein</fullName>
    </recommendedName>
</protein>
<feature type="transmembrane region" description="Helical" evidence="1">
    <location>
        <begin position="195"/>
        <end position="214"/>
    </location>
</feature>
<keyword evidence="1" id="KW-0812">Transmembrane</keyword>
<dbReference type="PANTHER" id="PTHR43255:SF2">
    <property type="entry name" value="HETERODISULFIDE REDUCTASE RELATED PROTEIN"/>
    <property type="match status" value="1"/>
</dbReference>
<feature type="transmembrane region" description="Helical" evidence="1">
    <location>
        <begin position="165"/>
        <end position="183"/>
    </location>
</feature>
<dbReference type="InterPro" id="IPR017896">
    <property type="entry name" value="4Fe4S_Fe-S-bd"/>
</dbReference>
<sequence>MSLKTKKGAFLSIYCLSPIIASVIYWFEEPVPFSLEGGALLMSLTHFVASVLGIFSFIWMCFNILIMIKMKGIEKNFTLKWLVKFHTVMAVIALLFGIAHAPLVMFQNMYENDQLVSGTIGLLIFVILMILAIIFMSNRLISSTRIEALRATAYERKFRYGVNKFLHNITMLAVVLIFFHTLISNTSITSMLMRGVYFFFFDITLIGWISHKVVRKLRVGTDPYLLRKVSWDTIAEVIPWLYQGTNNDWALQLIKQNPSLYPCLQCGTCTGKCPVSIFSEGEYNSRKLIQWIFKGLEDKIVIGMEPNVWQCTQCYTCAENCPQQVELPDIILFLRNKLAERGEAPDGFLGEAEAVYNYGVSIPLQNAVIRRRKILGLPPVLEYDIQEIQEILDMTDLNDIIIKHAVVVKEDLDRKQILAEKRGVEPYIGSS</sequence>
<comment type="caution">
    <text evidence="3">The sequence shown here is derived from an EMBL/GenBank/DDBJ whole genome shotgun (WGS) entry which is preliminary data.</text>
</comment>
<dbReference type="InterPro" id="IPR009051">
    <property type="entry name" value="Helical_ferredxn"/>
</dbReference>
<evidence type="ECO:0000259" key="2">
    <source>
        <dbReference type="PROSITE" id="PS51379"/>
    </source>
</evidence>
<feature type="transmembrane region" description="Helical" evidence="1">
    <location>
        <begin position="9"/>
        <end position="27"/>
    </location>
</feature>
<dbReference type="Pfam" id="PF13183">
    <property type="entry name" value="Fer4_8"/>
    <property type="match status" value="1"/>
</dbReference>
<evidence type="ECO:0000313" key="3">
    <source>
        <dbReference type="EMBL" id="KKN12557.1"/>
    </source>
</evidence>
<dbReference type="Gene3D" id="1.10.1060.10">
    <property type="entry name" value="Alpha-helical ferredoxin"/>
    <property type="match status" value="1"/>
</dbReference>
<keyword evidence="1" id="KW-0472">Membrane</keyword>
<keyword evidence="1" id="KW-1133">Transmembrane helix</keyword>
<organism evidence="3">
    <name type="scientific">marine sediment metagenome</name>
    <dbReference type="NCBI Taxonomy" id="412755"/>
    <lineage>
        <taxon>unclassified sequences</taxon>
        <taxon>metagenomes</taxon>
        <taxon>ecological metagenomes</taxon>
    </lineage>
</organism>
<name>A0A0F9NKM8_9ZZZZ</name>
<feature type="domain" description="4Fe-4S ferredoxin-type" evidence="2">
    <location>
        <begin position="252"/>
        <end position="283"/>
    </location>
</feature>
<feature type="transmembrane region" description="Helical" evidence="1">
    <location>
        <begin position="81"/>
        <end position="103"/>
    </location>
</feature>
<dbReference type="PANTHER" id="PTHR43255">
    <property type="entry name" value="IRON-SULFUR-BINDING OXIDOREDUCTASE FADF-RELATED-RELATED"/>
    <property type="match status" value="1"/>
</dbReference>
<dbReference type="EMBL" id="LAZR01004020">
    <property type="protein sequence ID" value="KKN12557.1"/>
    <property type="molecule type" value="Genomic_DNA"/>
</dbReference>
<evidence type="ECO:0000256" key="1">
    <source>
        <dbReference type="SAM" id="Phobius"/>
    </source>
</evidence>
<gene>
    <name evidence="3" type="ORF">LCGC14_1015220</name>
</gene>